<organism evidence="1 2">
    <name type="scientific">Rubripirellula lacrimiformis</name>
    <dbReference type="NCBI Taxonomy" id="1930273"/>
    <lineage>
        <taxon>Bacteria</taxon>
        <taxon>Pseudomonadati</taxon>
        <taxon>Planctomycetota</taxon>
        <taxon>Planctomycetia</taxon>
        <taxon>Pirellulales</taxon>
        <taxon>Pirellulaceae</taxon>
        <taxon>Rubripirellula</taxon>
    </lineage>
</organism>
<dbReference type="KEGG" id="rlc:K227x_19140"/>
<protein>
    <submittedName>
        <fullName evidence="1">Uncharacterized protein</fullName>
    </submittedName>
</protein>
<reference evidence="1 2" key="1">
    <citation type="submission" date="2019-02" db="EMBL/GenBank/DDBJ databases">
        <title>Deep-cultivation of Planctomycetes and their phenomic and genomic characterization uncovers novel biology.</title>
        <authorList>
            <person name="Wiegand S."/>
            <person name="Jogler M."/>
            <person name="Boedeker C."/>
            <person name="Pinto D."/>
            <person name="Vollmers J."/>
            <person name="Rivas-Marin E."/>
            <person name="Kohn T."/>
            <person name="Peeters S.H."/>
            <person name="Heuer A."/>
            <person name="Rast P."/>
            <person name="Oberbeckmann S."/>
            <person name="Bunk B."/>
            <person name="Jeske O."/>
            <person name="Meyerdierks A."/>
            <person name="Storesund J.E."/>
            <person name="Kallscheuer N."/>
            <person name="Luecker S."/>
            <person name="Lage O.M."/>
            <person name="Pohl T."/>
            <person name="Merkel B.J."/>
            <person name="Hornburger P."/>
            <person name="Mueller R.-W."/>
            <person name="Bruemmer F."/>
            <person name="Labrenz M."/>
            <person name="Spormann A.M."/>
            <person name="Op den Camp H."/>
            <person name="Overmann J."/>
            <person name="Amann R."/>
            <person name="Jetten M.S.M."/>
            <person name="Mascher T."/>
            <person name="Medema M.H."/>
            <person name="Devos D.P."/>
            <person name="Kaster A.-K."/>
            <person name="Ovreas L."/>
            <person name="Rohde M."/>
            <person name="Galperin M.Y."/>
            <person name="Jogler C."/>
        </authorList>
    </citation>
    <scope>NUCLEOTIDE SEQUENCE [LARGE SCALE GENOMIC DNA]</scope>
    <source>
        <strain evidence="1 2">K22_7</strain>
    </source>
</reference>
<gene>
    <name evidence="1" type="ORF">K227x_19140</name>
</gene>
<dbReference type="Proteomes" id="UP000318538">
    <property type="component" value="Chromosome"/>
</dbReference>
<proteinExistence type="predicted"/>
<dbReference type="AlphaFoldDB" id="A0A517N8R5"/>
<name>A0A517N8R5_9BACT</name>
<sequence length="327" mass="35936">MTTPLPLRSSCSPKLQSTPLIVLDCKLRAAALRCCGVFSVFTMEVDHRSRKPVKSGNGLALAERCFAMVSISPPSSAVNYAGRERSRFLGHCKVSAGVRFQSLQVPGDELFLRVASGRLFVVWGSGFSPVVRRANVERPLPRSYVAVQFVGSFSRRRCRVGRVNRSGTRRGIRLDGLSASYLAWKGFQEDRRSSGFLVSEHLSGLRLSGRYRCGLIGGAALPRRRDWSGVLLRGCSSRPCLSFCVYQVCLCVSKGAVVYWRSEVASRGGACRRTVGLMECTTNFLLREKLSTTLPRQARYVCVPSYHSAGDFGCVLSNLEDCCHASA</sequence>
<keyword evidence="2" id="KW-1185">Reference proteome</keyword>
<dbReference type="EMBL" id="CP036525">
    <property type="protein sequence ID" value="QDT03530.1"/>
    <property type="molecule type" value="Genomic_DNA"/>
</dbReference>
<evidence type="ECO:0000313" key="2">
    <source>
        <dbReference type="Proteomes" id="UP000318538"/>
    </source>
</evidence>
<evidence type="ECO:0000313" key="1">
    <source>
        <dbReference type="EMBL" id="QDT03530.1"/>
    </source>
</evidence>
<accession>A0A517N8R5</accession>